<name>A0A5C3KN84_COPMA</name>
<keyword evidence="2" id="KW-1185">Reference proteome</keyword>
<accession>A0A5C3KN84</accession>
<evidence type="ECO:0000313" key="1">
    <source>
        <dbReference type="EMBL" id="TFK21742.1"/>
    </source>
</evidence>
<evidence type="ECO:0008006" key="3">
    <source>
        <dbReference type="Google" id="ProtNLM"/>
    </source>
</evidence>
<proteinExistence type="predicted"/>
<sequence>MAVELPTEVIYCILYSLIENPNDRWCLRATSILSRAFREPSQHLLMEKARVVIRCNDNYGTFAPLAEPITYRIAQYIKQITIEIRSTMLLEASKSDFAVVMQTLEMISHDRIEAFTLHGGSVQYCSSFWEERQQPHRLHSFFARICESPALRSLTLTAVPTRFIRYCGPSLRQLTIHRPIDLVRHYIDSYAFRRDIIMRVNSSRIALESLTLDARDVKSNPWMPGRILGILLNPQHWITLRYLSHLNLSMHTISNASLEPIRETLELCEASLEKLEIHLDGM</sequence>
<evidence type="ECO:0000313" key="2">
    <source>
        <dbReference type="Proteomes" id="UP000307440"/>
    </source>
</evidence>
<reference evidence="1 2" key="1">
    <citation type="journal article" date="2019" name="Nat. Ecol. Evol.">
        <title>Megaphylogeny resolves global patterns of mushroom evolution.</title>
        <authorList>
            <person name="Varga T."/>
            <person name="Krizsan K."/>
            <person name="Foldi C."/>
            <person name="Dima B."/>
            <person name="Sanchez-Garcia M."/>
            <person name="Sanchez-Ramirez S."/>
            <person name="Szollosi G.J."/>
            <person name="Szarkandi J.G."/>
            <person name="Papp V."/>
            <person name="Albert L."/>
            <person name="Andreopoulos W."/>
            <person name="Angelini C."/>
            <person name="Antonin V."/>
            <person name="Barry K.W."/>
            <person name="Bougher N.L."/>
            <person name="Buchanan P."/>
            <person name="Buyck B."/>
            <person name="Bense V."/>
            <person name="Catcheside P."/>
            <person name="Chovatia M."/>
            <person name="Cooper J."/>
            <person name="Damon W."/>
            <person name="Desjardin D."/>
            <person name="Finy P."/>
            <person name="Geml J."/>
            <person name="Haridas S."/>
            <person name="Hughes K."/>
            <person name="Justo A."/>
            <person name="Karasinski D."/>
            <person name="Kautmanova I."/>
            <person name="Kiss B."/>
            <person name="Kocsube S."/>
            <person name="Kotiranta H."/>
            <person name="LaButti K.M."/>
            <person name="Lechner B.E."/>
            <person name="Liimatainen K."/>
            <person name="Lipzen A."/>
            <person name="Lukacs Z."/>
            <person name="Mihaltcheva S."/>
            <person name="Morgado L.N."/>
            <person name="Niskanen T."/>
            <person name="Noordeloos M.E."/>
            <person name="Ohm R.A."/>
            <person name="Ortiz-Santana B."/>
            <person name="Ovrebo C."/>
            <person name="Racz N."/>
            <person name="Riley R."/>
            <person name="Savchenko A."/>
            <person name="Shiryaev A."/>
            <person name="Soop K."/>
            <person name="Spirin V."/>
            <person name="Szebenyi C."/>
            <person name="Tomsovsky M."/>
            <person name="Tulloss R.E."/>
            <person name="Uehling J."/>
            <person name="Grigoriev I.V."/>
            <person name="Vagvolgyi C."/>
            <person name="Papp T."/>
            <person name="Martin F.M."/>
            <person name="Miettinen O."/>
            <person name="Hibbett D.S."/>
            <person name="Nagy L.G."/>
        </authorList>
    </citation>
    <scope>NUCLEOTIDE SEQUENCE [LARGE SCALE GENOMIC DNA]</scope>
    <source>
        <strain evidence="1 2">CBS 121175</strain>
    </source>
</reference>
<protein>
    <recommendedName>
        <fullName evidence="3">F-box domain-containing protein</fullName>
    </recommendedName>
</protein>
<organism evidence="1 2">
    <name type="scientific">Coprinopsis marcescibilis</name>
    <name type="common">Agaric fungus</name>
    <name type="synonym">Psathyrella marcescibilis</name>
    <dbReference type="NCBI Taxonomy" id="230819"/>
    <lineage>
        <taxon>Eukaryota</taxon>
        <taxon>Fungi</taxon>
        <taxon>Dikarya</taxon>
        <taxon>Basidiomycota</taxon>
        <taxon>Agaricomycotina</taxon>
        <taxon>Agaricomycetes</taxon>
        <taxon>Agaricomycetidae</taxon>
        <taxon>Agaricales</taxon>
        <taxon>Agaricineae</taxon>
        <taxon>Psathyrellaceae</taxon>
        <taxon>Coprinopsis</taxon>
    </lineage>
</organism>
<dbReference type="Proteomes" id="UP000307440">
    <property type="component" value="Unassembled WGS sequence"/>
</dbReference>
<dbReference type="AlphaFoldDB" id="A0A5C3KN84"/>
<dbReference type="EMBL" id="ML210259">
    <property type="protein sequence ID" value="TFK21742.1"/>
    <property type="molecule type" value="Genomic_DNA"/>
</dbReference>
<gene>
    <name evidence="1" type="ORF">FA15DRAFT_68264</name>
</gene>